<comment type="similarity">
    <text evidence="1">Belongs to the transglycosylase Slt family.</text>
</comment>
<gene>
    <name evidence="4" type="ORF">RCF98_15195</name>
</gene>
<reference evidence="4 5" key="1">
    <citation type="submission" date="2023-08" db="EMBL/GenBank/DDBJ databases">
        <title>New molecular markers tilS and rpoB for phylogenetic and monitoring studies of the genus Thiothrix biodiversity.</title>
        <authorList>
            <person name="Ravin N.V."/>
            <person name="Smolyakov D."/>
            <person name="Markov N.D."/>
            <person name="Beletsky A.V."/>
            <person name="Mardanov A.V."/>
            <person name="Rudenko T.S."/>
            <person name="Grabovich M.Y."/>
        </authorList>
    </citation>
    <scope>NUCLEOTIDE SEQUENCE [LARGE SCALE GENOMIC DNA]</scope>
    <source>
        <strain evidence="4 5">MK1</strain>
    </source>
</reference>
<accession>A0ABY9MP14</accession>
<keyword evidence="2" id="KW-0732">Signal</keyword>
<dbReference type="EMBL" id="CP133218">
    <property type="protein sequence ID" value="WML90302.1"/>
    <property type="molecule type" value="Genomic_DNA"/>
</dbReference>
<evidence type="ECO:0000313" key="4">
    <source>
        <dbReference type="EMBL" id="WML90302.1"/>
    </source>
</evidence>
<dbReference type="InterPro" id="IPR008258">
    <property type="entry name" value="Transglycosylase_SLT_dom_1"/>
</dbReference>
<feature type="chain" id="PRO_5045701996" evidence="2">
    <location>
        <begin position="24"/>
        <end position="254"/>
    </location>
</feature>
<evidence type="ECO:0000256" key="1">
    <source>
        <dbReference type="ARBA" id="ARBA00007734"/>
    </source>
</evidence>
<evidence type="ECO:0000313" key="5">
    <source>
        <dbReference type="Proteomes" id="UP001236657"/>
    </source>
</evidence>
<evidence type="ECO:0000256" key="2">
    <source>
        <dbReference type="SAM" id="SignalP"/>
    </source>
</evidence>
<dbReference type="Proteomes" id="UP001236657">
    <property type="component" value="Chromosome"/>
</dbReference>
<dbReference type="SUPFAM" id="SSF53955">
    <property type="entry name" value="Lysozyme-like"/>
    <property type="match status" value="1"/>
</dbReference>
<dbReference type="RefSeq" id="WP_051543504.1">
    <property type="nucleotide sequence ID" value="NZ_CP133218.1"/>
</dbReference>
<name>A0ABY9MP14_9GAMM</name>
<organism evidence="4 5">
    <name type="scientific">Thiothrix lacustris</name>
    <dbReference type="NCBI Taxonomy" id="525917"/>
    <lineage>
        <taxon>Bacteria</taxon>
        <taxon>Pseudomonadati</taxon>
        <taxon>Pseudomonadota</taxon>
        <taxon>Gammaproteobacteria</taxon>
        <taxon>Thiotrichales</taxon>
        <taxon>Thiotrichaceae</taxon>
        <taxon>Thiothrix</taxon>
    </lineage>
</organism>
<evidence type="ECO:0000259" key="3">
    <source>
        <dbReference type="Pfam" id="PF01464"/>
    </source>
</evidence>
<feature type="domain" description="Transglycosylase SLT" evidence="3">
    <location>
        <begin position="82"/>
        <end position="183"/>
    </location>
</feature>
<dbReference type="EC" id="4.2.2.n1" evidence="4"/>
<dbReference type="PANTHER" id="PTHR37423:SF2">
    <property type="entry name" value="MEMBRANE-BOUND LYTIC MUREIN TRANSGLYCOSYLASE C"/>
    <property type="match status" value="1"/>
</dbReference>
<dbReference type="CDD" id="cd00254">
    <property type="entry name" value="LT-like"/>
    <property type="match status" value="1"/>
</dbReference>
<feature type="signal peptide" evidence="2">
    <location>
        <begin position="1"/>
        <end position="23"/>
    </location>
</feature>
<dbReference type="InterPro" id="IPR023346">
    <property type="entry name" value="Lysozyme-like_dom_sf"/>
</dbReference>
<keyword evidence="5" id="KW-1185">Reference proteome</keyword>
<proteinExistence type="inferred from homology"/>
<sequence length="254" mass="27141">MTRFNSAIFVVAFSFIAMPSAQAVEWAILSPTGNVEDIPAVSVVDKTENKDNAVKAKVGTALRGCTVDASSIQRKAGEHLDSITKYATKYGVDANIVKAVIAIESCYNSKAVSPMGAQGLMQLIPETAARFGVADSFNTSQNIHGGTRYLSWLMKRYNGDLHKSIAAYNAGEGAVDKYQGIPPYNETQQYVRKVLAVYNGLSGQAITLPVVSTSGKVSGKQASQQVKVKTHPVGKPGRSGWAATKAMAPQLFKH</sequence>
<dbReference type="PANTHER" id="PTHR37423">
    <property type="entry name" value="SOLUBLE LYTIC MUREIN TRANSGLYCOSYLASE-RELATED"/>
    <property type="match status" value="1"/>
</dbReference>
<dbReference type="Pfam" id="PF01464">
    <property type="entry name" value="SLT"/>
    <property type="match status" value="1"/>
</dbReference>
<protein>
    <submittedName>
        <fullName evidence="4">Lytic transglycosylase domain-containing protein</fullName>
        <ecNumber evidence="4">4.2.2.n1</ecNumber>
    </submittedName>
</protein>
<dbReference type="GO" id="GO:0016829">
    <property type="term" value="F:lyase activity"/>
    <property type="evidence" value="ECO:0007669"/>
    <property type="project" value="UniProtKB-KW"/>
</dbReference>
<keyword evidence="4" id="KW-0456">Lyase</keyword>
<dbReference type="Gene3D" id="1.10.530.10">
    <property type="match status" value="1"/>
</dbReference>